<feature type="region of interest" description="Disordered" evidence="1">
    <location>
        <begin position="83"/>
        <end position="141"/>
    </location>
</feature>
<name>Q9WSW8_9VIRU</name>
<dbReference type="EMBL" id="AB024366">
    <property type="protein sequence ID" value="BAA77433.2"/>
    <property type="molecule type" value="Genomic_DNA"/>
</dbReference>
<reference evidence="3" key="1">
    <citation type="journal article" date="1999" name="Virology">
        <title>Complete circular DNA genome of a TT virus variant (isolate name SANBAN) and 44 partial ORF2 sequences implicating a great degree of diversity beyond genotypes.</title>
        <authorList>
            <person name="Hijikata M."/>
            <person name="Takahashi K."/>
            <person name="Mishiro S."/>
        </authorList>
    </citation>
    <scope>NUCLEOTIDE SEQUENCE</scope>
    <source>
        <tissue evidence="3">Serum</tissue>
    </source>
</reference>
<proteinExistence type="predicted"/>
<evidence type="ECO:0000313" key="3">
    <source>
        <dbReference type="EMBL" id="BAA77433.2"/>
    </source>
</evidence>
<dbReference type="InterPro" id="IPR004118">
    <property type="entry name" value="HEV_TT_vir_Orf2/Gyrovir_Vp2_N"/>
</dbReference>
<dbReference type="Pfam" id="PF02957">
    <property type="entry name" value="TT_ORF2-like"/>
    <property type="match status" value="1"/>
</dbReference>
<sequence length="156" mass="16935">MGKALKKDMFLGKLYRKKRRLSLSSLHTPQKARKLLSDMWRPPVHNVQGQERQWYESCFRSHAAMCGCGDFIRHLCSLADNFGRPATVPRPPAPPPPVRPLPALPAPPNPSGSRAQWPTGGGDVEDEPRGGGDGAGGFADLADEELLTAAAELAEE</sequence>
<evidence type="ECO:0000256" key="1">
    <source>
        <dbReference type="SAM" id="MobiDB-lite"/>
    </source>
</evidence>
<accession>Q9WSW8</accession>
<evidence type="ECO:0000259" key="2">
    <source>
        <dbReference type="Pfam" id="PF02957"/>
    </source>
</evidence>
<feature type="compositionally biased region" description="Pro residues" evidence="1">
    <location>
        <begin position="88"/>
        <end position="110"/>
    </location>
</feature>
<feature type="domain" description="Hepatitis TT virus Orf2/Gyrovirus Vp2 N-terminal" evidence="2">
    <location>
        <begin position="48"/>
        <end position="97"/>
    </location>
</feature>
<protein>
    <submittedName>
        <fullName evidence="3">ORF2</fullName>
    </submittedName>
</protein>
<organism evidence="3">
    <name type="scientific">Torque teno virus</name>
    <dbReference type="NCBI Taxonomy" id="68887"/>
    <lineage>
        <taxon>Viruses</taxon>
        <taxon>Monodnaviria</taxon>
        <taxon>Shotokuvirae</taxon>
        <taxon>Commensaviricota</taxon>
        <taxon>Cardeaviricetes</taxon>
        <taxon>Sanitavirales</taxon>
        <taxon>Anelloviridae</taxon>
    </lineage>
</organism>